<evidence type="ECO:0000313" key="1">
    <source>
        <dbReference type="EMBL" id="KAJ9655964.1"/>
    </source>
</evidence>
<comment type="caution">
    <text evidence="1">The sequence shown here is derived from an EMBL/GenBank/DDBJ whole genome shotgun (WGS) entry which is preliminary data.</text>
</comment>
<sequence length="193" mass="22754">MGGAGPYVTFDCSPDNILRWQHRTRLPRQPHDIYRYWNIARVWIVGEDGLIATLLKEYEWEEISPHSDWELFTNDDASAMKSQFENPRLFRGKRPFGTWGISDSFFEAPKPLCDIFYLLQCMIPGVLTITREEDIDDGPEFFNHRGLPRHEWLLEHETILSHIFDEDKFGEILEAADDTRRAYICESIARDWD</sequence>
<name>A0ACC3A680_9EURO</name>
<accession>A0ACC3A680</accession>
<keyword evidence="2" id="KW-1185">Reference proteome</keyword>
<proteinExistence type="predicted"/>
<evidence type="ECO:0000313" key="2">
    <source>
        <dbReference type="Proteomes" id="UP001172386"/>
    </source>
</evidence>
<organism evidence="1 2">
    <name type="scientific">Neophaeococcomyces mojaviensis</name>
    <dbReference type="NCBI Taxonomy" id="3383035"/>
    <lineage>
        <taxon>Eukaryota</taxon>
        <taxon>Fungi</taxon>
        <taxon>Dikarya</taxon>
        <taxon>Ascomycota</taxon>
        <taxon>Pezizomycotina</taxon>
        <taxon>Eurotiomycetes</taxon>
        <taxon>Chaetothyriomycetidae</taxon>
        <taxon>Chaetothyriales</taxon>
        <taxon>Chaetothyriales incertae sedis</taxon>
        <taxon>Neophaeococcomyces</taxon>
    </lineage>
</organism>
<dbReference type="Proteomes" id="UP001172386">
    <property type="component" value="Unassembled WGS sequence"/>
</dbReference>
<dbReference type="EMBL" id="JAPDRQ010000086">
    <property type="protein sequence ID" value="KAJ9655964.1"/>
    <property type="molecule type" value="Genomic_DNA"/>
</dbReference>
<protein>
    <submittedName>
        <fullName evidence="1">Uncharacterized protein</fullName>
    </submittedName>
</protein>
<gene>
    <name evidence="1" type="ORF">H2198_005312</name>
</gene>
<reference evidence="1" key="1">
    <citation type="submission" date="2022-10" db="EMBL/GenBank/DDBJ databases">
        <title>Culturing micro-colonial fungi from biological soil crusts in the Mojave desert and describing Neophaeococcomyces mojavensis, and introducing the new genera and species Taxawa tesnikishii.</title>
        <authorList>
            <person name="Kurbessoian T."/>
            <person name="Stajich J.E."/>
        </authorList>
    </citation>
    <scope>NUCLEOTIDE SEQUENCE</scope>
    <source>
        <strain evidence="1">JES_112</strain>
    </source>
</reference>